<proteinExistence type="predicted"/>
<evidence type="ECO:0000313" key="2">
    <source>
        <dbReference type="EMBL" id="GAA3631151.1"/>
    </source>
</evidence>
<organism evidence="2 3">
    <name type="scientific">Microlunatus ginsengisoli</name>
    <dbReference type="NCBI Taxonomy" id="363863"/>
    <lineage>
        <taxon>Bacteria</taxon>
        <taxon>Bacillati</taxon>
        <taxon>Actinomycetota</taxon>
        <taxon>Actinomycetes</taxon>
        <taxon>Propionibacteriales</taxon>
        <taxon>Propionibacteriaceae</taxon>
        <taxon>Microlunatus</taxon>
    </lineage>
</organism>
<sequence>MDRVREAEARSLDLVQRLVISALCFVVFGAPTFALAAYSAFSTAISQSDSIGLWVMSGVVGLLAAAAILLINRRRPYSPFVLLGLLPAAVASYWVF</sequence>
<evidence type="ECO:0000256" key="1">
    <source>
        <dbReference type="SAM" id="Phobius"/>
    </source>
</evidence>
<name>A0ABP7AFH1_9ACTN</name>
<dbReference type="EMBL" id="BAABAB010000028">
    <property type="protein sequence ID" value="GAA3631151.1"/>
    <property type="molecule type" value="Genomic_DNA"/>
</dbReference>
<evidence type="ECO:0000313" key="3">
    <source>
        <dbReference type="Proteomes" id="UP001501490"/>
    </source>
</evidence>
<reference evidence="3" key="1">
    <citation type="journal article" date="2019" name="Int. J. Syst. Evol. Microbiol.">
        <title>The Global Catalogue of Microorganisms (GCM) 10K type strain sequencing project: providing services to taxonomists for standard genome sequencing and annotation.</title>
        <authorList>
            <consortium name="The Broad Institute Genomics Platform"/>
            <consortium name="The Broad Institute Genome Sequencing Center for Infectious Disease"/>
            <person name="Wu L."/>
            <person name="Ma J."/>
        </authorList>
    </citation>
    <scope>NUCLEOTIDE SEQUENCE [LARGE SCALE GENOMIC DNA]</scope>
    <source>
        <strain evidence="3">JCM 16929</strain>
    </source>
</reference>
<accession>A0ABP7AFH1</accession>
<comment type="caution">
    <text evidence="2">The sequence shown here is derived from an EMBL/GenBank/DDBJ whole genome shotgun (WGS) entry which is preliminary data.</text>
</comment>
<feature type="transmembrane region" description="Helical" evidence="1">
    <location>
        <begin position="51"/>
        <end position="70"/>
    </location>
</feature>
<gene>
    <name evidence="2" type="ORF">GCM10022236_37140</name>
</gene>
<keyword evidence="1" id="KW-1133">Transmembrane helix</keyword>
<keyword evidence="3" id="KW-1185">Reference proteome</keyword>
<protein>
    <submittedName>
        <fullName evidence="2">Uncharacterized protein</fullName>
    </submittedName>
</protein>
<dbReference type="Proteomes" id="UP001501490">
    <property type="component" value="Unassembled WGS sequence"/>
</dbReference>
<keyword evidence="1" id="KW-0472">Membrane</keyword>
<feature type="transmembrane region" description="Helical" evidence="1">
    <location>
        <begin position="77"/>
        <end position="95"/>
    </location>
</feature>
<dbReference type="RefSeq" id="WP_344807340.1">
    <property type="nucleotide sequence ID" value="NZ_BAABAB010000028.1"/>
</dbReference>
<feature type="transmembrane region" description="Helical" evidence="1">
    <location>
        <begin position="20"/>
        <end position="45"/>
    </location>
</feature>
<keyword evidence="1" id="KW-0812">Transmembrane</keyword>